<dbReference type="InterPro" id="IPR006626">
    <property type="entry name" value="PbH1"/>
</dbReference>
<comment type="caution">
    <text evidence="5">The sequence shown here is derived from an EMBL/GenBank/DDBJ whole genome shotgun (WGS) entry which is preliminary data.</text>
</comment>
<dbReference type="STRING" id="171383.AKJ31_03870"/>
<organism evidence="5 6">
    <name type="scientific">Vibrio hepatarius</name>
    <dbReference type="NCBI Taxonomy" id="171383"/>
    <lineage>
        <taxon>Bacteria</taxon>
        <taxon>Pseudomonadati</taxon>
        <taxon>Pseudomonadota</taxon>
        <taxon>Gammaproteobacteria</taxon>
        <taxon>Vibrionales</taxon>
        <taxon>Vibrionaceae</taxon>
        <taxon>Vibrio</taxon>
        <taxon>Vibrio oreintalis group</taxon>
    </lineage>
</organism>
<dbReference type="InterPro" id="IPR039448">
    <property type="entry name" value="Beta_helix"/>
</dbReference>
<dbReference type="InterPro" id="IPR012334">
    <property type="entry name" value="Pectin_lyas_fold"/>
</dbReference>
<dbReference type="OrthoDB" id="6189730at2"/>
<dbReference type="AlphaFoldDB" id="A0A0M0I5A7"/>
<evidence type="ECO:0000256" key="2">
    <source>
        <dbReference type="ARBA" id="ARBA00022737"/>
    </source>
</evidence>
<dbReference type="InterPro" id="IPR022441">
    <property type="entry name" value="Para_beta_helix_rpt-2"/>
</dbReference>
<dbReference type="InterPro" id="IPR051550">
    <property type="entry name" value="SCF-Subunits/Alg-Epimerases"/>
</dbReference>
<proteinExistence type="predicted"/>
<evidence type="ECO:0000256" key="1">
    <source>
        <dbReference type="ARBA" id="ARBA00004906"/>
    </source>
</evidence>
<dbReference type="PANTHER" id="PTHR22990:SF15">
    <property type="entry name" value="F-BOX ONLY PROTEIN 10"/>
    <property type="match status" value="1"/>
</dbReference>
<reference evidence="6" key="1">
    <citation type="submission" date="2015-08" db="EMBL/GenBank/DDBJ databases">
        <title>Vibrio galatheae sp. nov., a novel member of the Vibrionaceae family isolated from the Solomon Islands.</title>
        <authorList>
            <person name="Giubergia S."/>
            <person name="Machado H."/>
            <person name="Mateiu R.V."/>
            <person name="Gram L."/>
        </authorList>
    </citation>
    <scope>NUCLEOTIDE SEQUENCE [LARGE SCALE GENOMIC DNA]</scope>
    <source>
        <strain evidence="6">DSM 19134</strain>
    </source>
</reference>
<keyword evidence="2" id="KW-0677">Repeat</keyword>
<gene>
    <name evidence="5" type="ORF">AKJ31_03870</name>
</gene>
<dbReference type="SUPFAM" id="SSF51126">
    <property type="entry name" value="Pectin lyase-like"/>
    <property type="match status" value="1"/>
</dbReference>
<dbReference type="RefSeq" id="WP_053407762.1">
    <property type="nucleotide sequence ID" value="NZ_DAIPHI010000145.1"/>
</dbReference>
<dbReference type="SMART" id="SM00710">
    <property type="entry name" value="PbH1"/>
    <property type="match status" value="7"/>
</dbReference>
<dbReference type="InterPro" id="IPR011050">
    <property type="entry name" value="Pectin_lyase_fold/virulence"/>
</dbReference>
<dbReference type="PATRIC" id="fig|171383.3.peg.802"/>
<keyword evidence="3" id="KW-0833">Ubl conjugation pathway</keyword>
<dbReference type="Gene3D" id="2.160.20.10">
    <property type="entry name" value="Single-stranded right-handed beta-helix, Pectin lyase-like"/>
    <property type="match status" value="1"/>
</dbReference>
<feature type="domain" description="Right handed beta helix" evidence="4">
    <location>
        <begin position="319"/>
        <end position="431"/>
    </location>
</feature>
<dbReference type="Proteomes" id="UP000037530">
    <property type="component" value="Unassembled WGS sequence"/>
</dbReference>
<dbReference type="Pfam" id="PF13229">
    <property type="entry name" value="Beta_helix"/>
    <property type="match status" value="1"/>
</dbReference>
<keyword evidence="6" id="KW-1185">Reference proteome</keyword>
<name>A0A0M0I5A7_9VIBR</name>
<comment type="pathway">
    <text evidence="1">Protein modification; protein ubiquitination.</text>
</comment>
<dbReference type="PANTHER" id="PTHR22990">
    <property type="entry name" value="F-BOX ONLY PROTEIN"/>
    <property type="match status" value="1"/>
</dbReference>
<evidence type="ECO:0000313" key="5">
    <source>
        <dbReference type="EMBL" id="KOO09501.1"/>
    </source>
</evidence>
<evidence type="ECO:0000313" key="6">
    <source>
        <dbReference type="Proteomes" id="UP000037530"/>
    </source>
</evidence>
<dbReference type="EMBL" id="LHPI01000001">
    <property type="protein sequence ID" value="KOO09501.1"/>
    <property type="molecule type" value="Genomic_DNA"/>
</dbReference>
<dbReference type="NCBIfam" id="TIGR03804">
    <property type="entry name" value="para_beta_helix"/>
    <property type="match status" value="1"/>
</dbReference>
<protein>
    <recommendedName>
        <fullName evidence="4">Right handed beta helix domain-containing protein</fullName>
    </recommendedName>
</protein>
<evidence type="ECO:0000259" key="4">
    <source>
        <dbReference type="Pfam" id="PF13229"/>
    </source>
</evidence>
<sequence>MNREATISQINSRQGARRKIWRCLCTLLFILSLAPGYALSSDIALEMVTRDAPELRSDQSLPDMSAYNVAGIQQQIASARTKPKAKITRPNMLGQVEVRWLYAGENFWQFAQMQNSIPKSITIANGTAELEDLQRAFPRYVVKETDSIYLAKLPIVVSIGAGLIIDGKTLKLSQEKGAFISNGGALYITHSNVLGWREKEGSAATYQAAEAYRPFVTSWGGSELYIAESKLSNLGYSESKSFGVTLTSYKVEVDDRLFQRKDFDFNKLASSWIVDSTFEDNYYGFYCDEANRVVLQNNRYNDNIVNGVAPQNVAERLIVANNDVMGTKEKHGIVISNKHSKSFVFNNASHENSRSGIALDNQSENNYLYNNMAYKNGGDGITVYESNSNVIANNKVYGNDSHGIRVRNSERISLVDNYILSNNKYGVFFDTEPLTGSPSDSGSIDVANQNKSSGYVHGGVIANNHSGSVYSKSSEFISLFDLKLEGNGASALRLGFGGDIEEFHNQIVKVMLVEKRVVSLSKASVARQGAQ</sequence>
<evidence type="ECO:0000256" key="3">
    <source>
        <dbReference type="ARBA" id="ARBA00022786"/>
    </source>
</evidence>
<accession>A0A0M0I5A7</accession>